<dbReference type="Gene3D" id="3.40.30.10">
    <property type="entry name" value="Glutaredoxin"/>
    <property type="match status" value="1"/>
</dbReference>
<gene>
    <name evidence="4" type="ORF">NOI20_12015</name>
</gene>
<dbReference type="InterPro" id="IPR036282">
    <property type="entry name" value="Glutathione-S-Trfase_C_sf"/>
</dbReference>
<dbReference type="PROSITE" id="PS50404">
    <property type="entry name" value="GST_NTER"/>
    <property type="match status" value="1"/>
</dbReference>
<dbReference type="RefSeq" id="WP_317626449.1">
    <property type="nucleotide sequence ID" value="NZ_JANFFA010000003.1"/>
</dbReference>
<dbReference type="Gene3D" id="1.20.1050.10">
    <property type="match status" value="1"/>
</dbReference>
<dbReference type="CDD" id="cd03057">
    <property type="entry name" value="GST_N_Beta"/>
    <property type="match status" value="1"/>
</dbReference>
<name>A0AAJ1U774_9RHOB</name>
<accession>A0AAJ1U774</accession>
<feature type="region of interest" description="Disordered" evidence="1">
    <location>
        <begin position="207"/>
        <end position="234"/>
    </location>
</feature>
<dbReference type="SUPFAM" id="SSF47616">
    <property type="entry name" value="GST C-terminal domain-like"/>
    <property type="match status" value="1"/>
</dbReference>
<evidence type="ECO:0000259" key="3">
    <source>
        <dbReference type="PROSITE" id="PS50405"/>
    </source>
</evidence>
<dbReference type="InterPro" id="IPR010987">
    <property type="entry name" value="Glutathione-S-Trfase_C-like"/>
</dbReference>
<dbReference type="InterPro" id="IPR040079">
    <property type="entry name" value="Glutathione_S-Trfase"/>
</dbReference>
<feature type="domain" description="GST N-terminal" evidence="2">
    <location>
        <begin position="3"/>
        <end position="83"/>
    </location>
</feature>
<keyword evidence="5" id="KW-1185">Reference proteome</keyword>
<dbReference type="SUPFAM" id="SSF52833">
    <property type="entry name" value="Thioredoxin-like"/>
    <property type="match status" value="1"/>
</dbReference>
<reference evidence="4" key="2">
    <citation type="submission" date="2023-04" db="EMBL/GenBank/DDBJ databases">
        <title>'Rhodoalgimonas zhirmunskyi' gen. nov., isolated from a red alga.</title>
        <authorList>
            <person name="Nedashkovskaya O.I."/>
            <person name="Otstavnykh N.Y."/>
            <person name="Bystritskaya E.P."/>
            <person name="Balabanova L.A."/>
            <person name="Isaeva M.P."/>
        </authorList>
    </citation>
    <scope>NUCLEOTIDE SEQUENCE</scope>
    <source>
        <strain evidence="4">10Alg 79</strain>
    </source>
</reference>
<dbReference type="Proteomes" id="UP001227162">
    <property type="component" value="Unassembled WGS sequence"/>
</dbReference>
<evidence type="ECO:0000313" key="4">
    <source>
        <dbReference type="EMBL" id="MDQ2094840.1"/>
    </source>
</evidence>
<proteinExistence type="predicted"/>
<protein>
    <submittedName>
        <fullName evidence="4">Glutathione S-transferase family protein</fullName>
    </submittedName>
</protein>
<dbReference type="InterPro" id="IPR004045">
    <property type="entry name" value="Glutathione_S-Trfase_N"/>
</dbReference>
<dbReference type="InterPro" id="IPR036249">
    <property type="entry name" value="Thioredoxin-like_sf"/>
</dbReference>
<dbReference type="SFLD" id="SFLDS00019">
    <property type="entry name" value="Glutathione_Transferase_(cytos"/>
    <property type="match status" value="1"/>
</dbReference>
<organism evidence="4 5">
    <name type="scientific">Rhodalgimonas zhirmunskyi</name>
    <dbReference type="NCBI Taxonomy" id="2964767"/>
    <lineage>
        <taxon>Bacteria</taxon>
        <taxon>Pseudomonadati</taxon>
        <taxon>Pseudomonadota</taxon>
        <taxon>Alphaproteobacteria</taxon>
        <taxon>Rhodobacterales</taxon>
        <taxon>Roseobacteraceae</taxon>
        <taxon>Rhodalgimonas</taxon>
    </lineage>
</organism>
<comment type="caution">
    <text evidence="4">The sequence shown here is derived from an EMBL/GenBank/DDBJ whole genome shotgun (WGS) entry which is preliminary data.</text>
</comment>
<dbReference type="SFLD" id="SFLDG00358">
    <property type="entry name" value="Main_(cytGST)"/>
    <property type="match status" value="1"/>
</dbReference>
<dbReference type="AlphaFoldDB" id="A0AAJ1U774"/>
<feature type="domain" description="GST C-terminal" evidence="3">
    <location>
        <begin position="87"/>
        <end position="220"/>
    </location>
</feature>
<sequence>MTPRYTLHYAPDNASLIVRLALYELGQPFRTRLIDRQAQGQRSPDYLALNPHGLIPVLETPQGPLFETAAILLWLSETHGALAPRPGDADRGHFLKWLFFTSNTLHANMRMLFHPEQLIGPDRAHQRAQRDGLKVALKTHLQKLDTLAGDAPPWLGGRALSVLDLYLPVCLRWLALYPQGETQWFSLSDTPALARLAARLEGRESAALASAAEGLGPTPFTRPRAATPPEGTAT</sequence>
<evidence type="ECO:0000259" key="2">
    <source>
        <dbReference type="PROSITE" id="PS50404"/>
    </source>
</evidence>
<dbReference type="EMBL" id="JANFFA010000003">
    <property type="protein sequence ID" value="MDQ2094840.1"/>
    <property type="molecule type" value="Genomic_DNA"/>
</dbReference>
<dbReference type="PANTHER" id="PTHR44051">
    <property type="entry name" value="GLUTATHIONE S-TRANSFERASE-RELATED"/>
    <property type="match status" value="1"/>
</dbReference>
<dbReference type="PROSITE" id="PS50405">
    <property type="entry name" value="GST_CTER"/>
    <property type="match status" value="1"/>
</dbReference>
<evidence type="ECO:0000256" key="1">
    <source>
        <dbReference type="SAM" id="MobiDB-lite"/>
    </source>
</evidence>
<reference evidence="4" key="1">
    <citation type="submission" date="2022-07" db="EMBL/GenBank/DDBJ databases">
        <authorList>
            <person name="Otstavnykh N."/>
            <person name="Isaeva M."/>
            <person name="Bystritskaya E."/>
        </authorList>
    </citation>
    <scope>NUCLEOTIDE SEQUENCE</scope>
    <source>
        <strain evidence="4">10Alg 79</strain>
    </source>
</reference>
<dbReference type="Pfam" id="PF13409">
    <property type="entry name" value="GST_N_2"/>
    <property type="match status" value="1"/>
</dbReference>
<evidence type="ECO:0000313" key="5">
    <source>
        <dbReference type="Proteomes" id="UP001227162"/>
    </source>
</evidence>
<dbReference type="PANTHER" id="PTHR44051:SF8">
    <property type="entry name" value="GLUTATHIONE S-TRANSFERASE GSTA"/>
    <property type="match status" value="1"/>
</dbReference>